<feature type="region of interest" description="Disordered" evidence="1">
    <location>
        <begin position="135"/>
        <end position="175"/>
    </location>
</feature>
<protein>
    <submittedName>
        <fullName evidence="2">Uncharacterized protein</fullName>
    </submittedName>
</protein>
<sequence length="175" mass="19337">MKCRPESSFAGSARSRRRKKQELRWPEATPGPTPSPKQIGDLGRSLRKSGPRRSGSATLEIGLGGSTPLLKRISDRAYPGGDRNAELRSKLRSRFLPNGDRGGGPQRSGLAALEMARGRSNPRAAAVVFSIGLRNVRSPETAGEAGKRDREKRRSGEVRKKRGRSLRREKWRKGR</sequence>
<dbReference type="EMBL" id="BTGU01000042">
    <property type="protein sequence ID" value="GMN52572.1"/>
    <property type="molecule type" value="Genomic_DNA"/>
</dbReference>
<evidence type="ECO:0000313" key="3">
    <source>
        <dbReference type="Proteomes" id="UP001187192"/>
    </source>
</evidence>
<organism evidence="2 3">
    <name type="scientific">Ficus carica</name>
    <name type="common">Common fig</name>
    <dbReference type="NCBI Taxonomy" id="3494"/>
    <lineage>
        <taxon>Eukaryota</taxon>
        <taxon>Viridiplantae</taxon>
        <taxon>Streptophyta</taxon>
        <taxon>Embryophyta</taxon>
        <taxon>Tracheophyta</taxon>
        <taxon>Spermatophyta</taxon>
        <taxon>Magnoliopsida</taxon>
        <taxon>eudicotyledons</taxon>
        <taxon>Gunneridae</taxon>
        <taxon>Pentapetalae</taxon>
        <taxon>rosids</taxon>
        <taxon>fabids</taxon>
        <taxon>Rosales</taxon>
        <taxon>Moraceae</taxon>
        <taxon>Ficeae</taxon>
        <taxon>Ficus</taxon>
    </lineage>
</organism>
<proteinExistence type="predicted"/>
<feature type="compositionally biased region" description="Basic and acidic residues" evidence="1">
    <location>
        <begin position="145"/>
        <end position="158"/>
    </location>
</feature>
<evidence type="ECO:0000256" key="1">
    <source>
        <dbReference type="SAM" id="MobiDB-lite"/>
    </source>
</evidence>
<accession>A0AA88DEW3</accession>
<comment type="caution">
    <text evidence="2">The sequence shown here is derived from an EMBL/GenBank/DDBJ whole genome shotgun (WGS) entry which is preliminary data.</text>
</comment>
<gene>
    <name evidence="2" type="ORF">TIFTF001_021715</name>
</gene>
<feature type="compositionally biased region" description="Basic residues" evidence="1">
    <location>
        <begin position="159"/>
        <end position="175"/>
    </location>
</feature>
<reference evidence="2" key="1">
    <citation type="submission" date="2023-07" db="EMBL/GenBank/DDBJ databases">
        <title>draft genome sequence of fig (Ficus carica).</title>
        <authorList>
            <person name="Takahashi T."/>
            <person name="Nishimura K."/>
        </authorList>
    </citation>
    <scope>NUCLEOTIDE SEQUENCE</scope>
</reference>
<feature type="region of interest" description="Disordered" evidence="1">
    <location>
        <begin position="1"/>
        <end position="109"/>
    </location>
</feature>
<dbReference type="Proteomes" id="UP001187192">
    <property type="component" value="Unassembled WGS sequence"/>
</dbReference>
<keyword evidence="3" id="KW-1185">Reference proteome</keyword>
<dbReference type="AlphaFoldDB" id="A0AA88DEW3"/>
<evidence type="ECO:0000313" key="2">
    <source>
        <dbReference type="EMBL" id="GMN52572.1"/>
    </source>
</evidence>
<name>A0AA88DEW3_FICCA</name>